<dbReference type="PANTHER" id="PTHR21064">
    <property type="entry name" value="AMINOGLYCOSIDE PHOSPHOTRANSFERASE DOMAIN-CONTAINING PROTEIN-RELATED"/>
    <property type="match status" value="1"/>
</dbReference>
<name>A0A7G9L8H4_9FLAO</name>
<dbReference type="Gene3D" id="3.90.1200.10">
    <property type="match status" value="1"/>
</dbReference>
<dbReference type="AlphaFoldDB" id="A0A7G9L8H4"/>
<keyword evidence="3" id="KW-1185">Reference proteome</keyword>
<protein>
    <submittedName>
        <fullName evidence="2">Phosphotransferase</fullName>
    </submittedName>
</protein>
<dbReference type="Pfam" id="PF01636">
    <property type="entry name" value="APH"/>
    <property type="match status" value="1"/>
</dbReference>
<dbReference type="EMBL" id="CP060695">
    <property type="protein sequence ID" value="QNM84923.1"/>
    <property type="molecule type" value="Genomic_DNA"/>
</dbReference>
<dbReference type="SUPFAM" id="SSF56112">
    <property type="entry name" value="Protein kinase-like (PK-like)"/>
    <property type="match status" value="1"/>
</dbReference>
<dbReference type="GO" id="GO:0016740">
    <property type="term" value="F:transferase activity"/>
    <property type="evidence" value="ECO:0007669"/>
    <property type="project" value="UniProtKB-KW"/>
</dbReference>
<evidence type="ECO:0000313" key="3">
    <source>
        <dbReference type="Proteomes" id="UP000515808"/>
    </source>
</evidence>
<dbReference type="Proteomes" id="UP000515808">
    <property type="component" value="Chromosome"/>
</dbReference>
<dbReference type="InterPro" id="IPR011009">
    <property type="entry name" value="Kinase-like_dom_sf"/>
</dbReference>
<dbReference type="RefSeq" id="WP_187481843.1">
    <property type="nucleotide sequence ID" value="NZ_CP060695.1"/>
</dbReference>
<proteinExistence type="predicted"/>
<keyword evidence="2" id="KW-0808">Transferase</keyword>
<organism evidence="2 3">
    <name type="scientific">Polaribacter pectinis</name>
    <dbReference type="NCBI Taxonomy" id="2738844"/>
    <lineage>
        <taxon>Bacteria</taxon>
        <taxon>Pseudomonadati</taxon>
        <taxon>Bacteroidota</taxon>
        <taxon>Flavobacteriia</taxon>
        <taxon>Flavobacteriales</taxon>
        <taxon>Flavobacteriaceae</taxon>
    </lineage>
</organism>
<sequence>MKVETIKSIFNEFDHQSNYVSHSELNSGHINDTFLVKTDGSKDYILQRINHKIFKDVPGLVNNKVLTSKHLKSKYPNLSEDELSVKVLSFVKSKSTDFYYFKKGEDFWNVMIFIDNSVTHEIVKDKEIAYEGGKLLGDFLNSTSDFDSSKLIDVIPNFHDMSFRYKQYASSLQSALKERLLKASKYIKIVSELKEEMHVLQNLKQEGKIPVRVTHNDTKISNSLFTKDNKGICMIDTDTVMPGIIHYDFGDAIRTICNSAAEDEKDLSKVAFNLEYYKAYEKGFLEKSRDSLSEIGLKHLPLAAKTMIFIMALRFLTDYLNNDIYYKTEYSEHNLDRAKNQFKLIESFSEKIINQ</sequence>
<reference evidence="2 3" key="1">
    <citation type="submission" date="2020-08" db="EMBL/GenBank/DDBJ databases">
        <title>Polaribacter sp. L12M9 isolated from gut of the Korean scallop.</title>
        <authorList>
            <person name="Jeong Y.S."/>
        </authorList>
    </citation>
    <scope>NUCLEOTIDE SEQUENCE [LARGE SCALE GENOMIC DNA]</scope>
    <source>
        <strain evidence="2 3">L12M9</strain>
    </source>
</reference>
<dbReference type="InterPro" id="IPR002575">
    <property type="entry name" value="Aminoglycoside_PTrfase"/>
</dbReference>
<dbReference type="InterPro" id="IPR050249">
    <property type="entry name" value="Pseudomonas-type_ThrB"/>
</dbReference>
<evidence type="ECO:0000313" key="2">
    <source>
        <dbReference type="EMBL" id="QNM84923.1"/>
    </source>
</evidence>
<dbReference type="PANTHER" id="PTHR21064:SF5">
    <property type="entry name" value="SLR1880 PROTEIN"/>
    <property type="match status" value="1"/>
</dbReference>
<evidence type="ECO:0000259" key="1">
    <source>
        <dbReference type="Pfam" id="PF01636"/>
    </source>
</evidence>
<feature type="domain" description="Aminoglycoside phosphotransferase" evidence="1">
    <location>
        <begin position="23"/>
        <end position="259"/>
    </location>
</feature>
<accession>A0A7G9L8H4</accession>
<gene>
    <name evidence="2" type="ORF">H9W90_12075</name>
</gene>
<dbReference type="KEGG" id="ppec:H9W90_12075"/>